<dbReference type="STRING" id="582672.SAMN05216360_12829"/>
<evidence type="ECO:0000256" key="2">
    <source>
        <dbReference type="RuleBase" id="RU000384"/>
    </source>
</evidence>
<dbReference type="Pfam" id="PF00120">
    <property type="entry name" value="Gln-synt_C"/>
    <property type="match status" value="1"/>
</dbReference>
<sequence length="263" mass="28512">MEPVRASSARPGPDAPALAVPPKGASSGTPVAAPRVSRSWIGPSRPQSRRRRMALTVLSFLIPLGLWAAFSYVPFLWHPLVEVTDPGDVAWMEPGMRVPKAAFAQTIEASRGGAAPQGKPANPVYLPAPHEVAAAFWRSLTAPPPQRDAIWLPASLWHSVQIILAAALVLAAGLEGVRERIDPGAPNEDNLYELTEAQRRDRGIAFLPQTLAEAVEAFAADSLMEATLGAGLRDAFIHAKREEWTAYHLTVSPWEIARYSHLF</sequence>
<dbReference type="SUPFAM" id="SSF55931">
    <property type="entry name" value="Glutamine synthetase/guanido kinase"/>
    <property type="match status" value="1"/>
</dbReference>
<dbReference type="Gene3D" id="3.30.590.10">
    <property type="entry name" value="Glutamine synthetase/guanido kinase, catalytic domain"/>
    <property type="match status" value="1"/>
</dbReference>
<dbReference type="PANTHER" id="PTHR43785:SF12">
    <property type="entry name" value="TYPE-1 GLUTAMINE SYNTHETASE 2"/>
    <property type="match status" value="1"/>
</dbReference>
<evidence type="ECO:0000313" key="6">
    <source>
        <dbReference type="EMBL" id="SDO58227.1"/>
    </source>
</evidence>
<feature type="region of interest" description="Disordered" evidence="3">
    <location>
        <begin position="1"/>
        <end position="45"/>
    </location>
</feature>
<dbReference type="EMBL" id="FNHS01000028">
    <property type="protein sequence ID" value="SDO58227.1"/>
    <property type="molecule type" value="Genomic_DNA"/>
</dbReference>
<feature type="transmembrane region" description="Helical" evidence="4">
    <location>
        <begin position="150"/>
        <end position="174"/>
    </location>
</feature>
<keyword evidence="1" id="KW-0436">Ligase</keyword>
<feature type="transmembrane region" description="Helical" evidence="4">
    <location>
        <begin position="54"/>
        <end position="77"/>
    </location>
</feature>
<reference evidence="7" key="1">
    <citation type="submission" date="2016-10" db="EMBL/GenBank/DDBJ databases">
        <authorList>
            <person name="Varghese N."/>
            <person name="Submissions S."/>
        </authorList>
    </citation>
    <scope>NUCLEOTIDE SEQUENCE [LARGE SCALE GENOMIC DNA]</scope>
    <source>
        <strain evidence="7">BL47</strain>
    </source>
</reference>
<accession>A0A1H0KQI9</accession>
<dbReference type="RefSeq" id="WP_244507787.1">
    <property type="nucleotide sequence ID" value="NZ_FNHS01000028.1"/>
</dbReference>
<dbReference type="PANTHER" id="PTHR43785">
    <property type="entry name" value="GAMMA-GLUTAMYLPUTRESCINE SYNTHETASE"/>
    <property type="match status" value="1"/>
</dbReference>
<feature type="domain" description="GS catalytic" evidence="5">
    <location>
        <begin position="164"/>
        <end position="259"/>
    </location>
</feature>
<keyword evidence="4" id="KW-0472">Membrane</keyword>
<dbReference type="Proteomes" id="UP000198704">
    <property type="component" value="Unassembled WGS sequence"/>
</dbReference>
<evidence type="ECO:0000259" key="5">
    <source>
        <dbReference type="Pfam" id="PF00120"/>
    </source>
</evidence>
<dbReference type="GO" id="GO:0006542">
    <property type="term" value="P:glutamine biosynthetic process"/>
    <property type="evidence" value="ECO:0007669"/>
    <property type="project" value="TreeGrafter"/>
</dbReference>
<organism evidence="6 7">
    <name type="scientific">Methylobacterium phyllostachyos</name>
    <dbReference type="NCBI Taxonomy" id="582672"/>
    <lineage>
        <taxon>Bacteria</taxon>
        <taxon>Pseudomonadati</taxon>
        <taxon>Pseudomonadota</taxon>
        <taxon>Alphaproteobacteria</taxon>
        <taxon>Hyphomicrobiales</taxon>
        <taxon>Methylobacteriaceae</taxon>
        <taxon>Methylobacterium</taxon>
    </lineage>
</organism>
<comment type="similarity">
    <text evidence="2">Belongs to the glutamine synthetase family.</text>
</comment>
<evidence type="ECO:0000256" key="3">
    <source>
        <dbReference type="SAM" id="MobiDB-lite"/>
    </source>
</evidence>
<proteinExistence type="inferred from homology"/>
<evidence type="ECO:0000256" key="4">
    <source>
        <dbReference type="SAM" id="Phobius"/>
    </source>
</evidence>
<name>A0A1H0KQI9_9HYPH</name>
<keyword evidence="4" id="KW-0812">Transmembrane</keyword>
<protein>
    <submittedName>
        <fullName evidence="6">Glutamine synthetase, catalytic domain</fullName>
    </submittedName>
</protein>
<dbReference type="InterPro" id="IPR014746">
    <property type="entry name" value="Gln_synth/guanido_kin_cat_dom"/>
</dbReference>
<evidence type="ECO:0000256" key="1">
    <source>
        <dbReference type="ARBA" id="ARBA00022598"/>
    </source>
</evidence>
<gene>
    <name evidence="6" type="ORF">SAMN05216360_12829</name>
</gene>
<dbReference type="GO" id="GO:0004356">
    <property type="term" value="F:glutamine synthetase activity"/>
    <property type="evidence" value="ECO:0007669"/>
    <property type="project" value="InterPro"/>
</dbReference>
<evidence type="ECO:0000313" key="7">
    <source>
        <dbReference type="Proteomes" id="UP000198704"/>
    </source>
</evidence>
<keyword evidence="7" id="KW-1185">Reference proteome</keyword>
<keyword evidence="4" id="KW-1133">Transmembrane helix</keyword>
<dbReference type="AlphaFoldDB" id="A0A1H0KQI9"/>
<dbReference type="InterPro" id="IPR008146">
    <property type="entry name" value="Gln_synth_cat_dom"/>
</dbReference>